<feature type="transmembrane region" description="Helical" evidence="1">
    <location>
        <begin position="20"/>
        <end position="41"/>
    </location>
</feature>
<gene>
    <name evidence="2" type="ORF">LY56_01291</name>
</gene>
<dbReference type="RefSeq" id="WP_071468518.1">
    <property type="nucleotide sequence ID" value="NZ_MEHT01000007.1"/>
</dbReference>
<evidence type="ECO:0000313" key="3">
    <source>
        <dbReference type="Proteomes" id="UP000249364"/>
    </source>
</evidence>
<reference evidence="2 3" key="1">
    <citation type="submission" date="2018-06" db="EMBL/GenBank/DDBJ databases">
        <title>Genomic Encyclopedia of Archaeal and Bacterial Type Strains, Phase II (KMG-II): from individual species to whole genera.</title>
        <authorList>
            <person name="Goeker M."/>
        </authorList>
    </citation>
    <scope>NUCLEOTIDE SEQUENCE [LARGE SCALE GENOMIC DNA]</scope>
    <source>
        <strain evidence="2 3">DSM 13087</strain>
    </source>
</reference>
<dbReference type="Proteomes" id="UP000249364">
    <property type="component" value="Unassembled WGS sequence"/>
</dbReference>
<organism evidence="2 3">
    <name type="scientific">Roseinatronobacter thiooxidans</name>
    <dbReference type="NCBI Taxonomy" id="121821"/>
    <lineage>
        <taxon>Bacteria</taxon>
        <taxon>Pseudomonadati</taxon>
        <taxon>Pseudomonadota</taxon>
        <taxon>Alphaproteobacteria</taxon>
        <taxon>Rhodobacterales</taxon>
        <taxon>Paracoccaceae</taxon>
        <taxon>Roseinatronobacter</taxon>
    </lineage>
</organism>
<keyword evidence="1" id="KW-1133">Transmembrane helix</keyword>
<proteinExistence type="predicted"/>
<keyword evidence="3" id="KW-1185">Reference proteome</keyword>
<protein>
    <submittedName>
        <fullName evidence="2">Uncharacterized protein</fullName>
    </submittedName>
</protein>
<evidence type="ECO:0000313" key="2">
    <source>
        <dbReference type="EMBL" id="PZX46318.1"/>
    </source>
</evidence>
<comment type="caution">
    <text evidence="2">The sequence shown here is derived from an EMBL/GenBank/DDBJ whole genome shotgun (WGS) entry which is preliminary data.</text>
</comment>
<accession>A0A2W7QCJ2</accession>
<dbReference type="STRING" id="121821.GCA_001870675_01793"/>
<keyword evidence="1" id="KW-0472">Membrane</keyword>
<name>A0A2W7QCJ2_9RHOB</name>
<dbReference type="EMBL" id="QKZQ01000004">
    <property type="protein sequence ID" value="PZX46318.1"/>
    <property type="molecule type" value="Genomic_DNA"/>
</dbReference>
<dbReference type="AlphaFoldDB" id="A0A2W7QCJ2"/>
<sequence>MQSAQTQAVLICGGSDSGVLAGWGHLACIAAVVMFGFRVFAMMRSKASEQKYNKALLFFRFTDSENIIVKNENYLHELFSQG</sequence>
<evidence type="ECO:0000256" key="1">
    <source>
        <dbReference type="SAM" id="Phobius"/>
    </source>
</evidence>
<keyword evidence="1" id="KW-0812">Transmembrane</keyword>